<evidence type="ECO:0000256" key="1">
    <source>
        <dbReference type="PROSITE-ProRule" id="PRU00371"/>
    </source>
</evidence>
<evidence type="ECO:0000259" key="2">
    <source>
        <dbReference type="PROSITE" id="PS51029"/>
    </source>
</evidence>
<dbReference type="RefSeq" id="XP_015179485.1">
    <property type="nucleotide sequence ID" value="XM_015323999.1"/>
</dbReference>
<reference evidence="5" key="1">
    <citation type="submission" date="2025-08" db="UniProtKB">
        <authorList>
            <consortium name="RefSeq"/>
        </authorList>
    </citation>
    <scope>IDENTIFICATION</scope>
    <source>
        <tissue evidence="5">Whole body</tissue>
    </source>
</reference>
<dbReference type="GeneID" id="107068011"/>
<dbReference type="InterPro" id="IPR004210">
    <property type="entry name" value="BESS_motif"/>
</dbReference>
<sequence>MFDTEKFIEEIEKRPAIYDVNRCEYNDRNAKMRAWEEVCQVMVPNWWRLSDEERNIEEKSLRGKWRNIRDYFMKEFKLQLQKSLKPDLVRRKRKKYMYYDQLLFLMPIVMDKLRVTSTAASNVFPNTVQNQIKSEESEGEVDNPVIEESDVPLAHAVPSLTTEREYVQTNESFKMSPSAFPDTVRNQIKTEESEGEGDNLVIEESDVPLAHSVPSLTTGREYVQTNASFKMCPFYPKQLCETSLASFDNEIHDILSSHRGQRVTIDEEDYDKMFLLSLLPTMRRIPEEKKLDVQIQIQQVLASTLRPPDDK</sequence>
<feature type="domain" description="BESS" evidence="3">
    <location>
        <begin position="268"/>
        <end position="307"/>
    </location>
</feature>
<dbReference type="Pfam" id="PF02944">
    <property type="entry name" value="BESS"/>
    <property type="match status" value="1"/>
</dbReference>
<dbReference type="PROSITE" id="PS51029">
    <property type="entry name" value="MADF"/>
    <property type="match status" value="1"/>
</dbReference>
<gene>
    <name evidence="5" type="primary">LOC107068011</name>
</gene>
<proteinExistence type="predicted"/>
<dbReference type="InterPro" id="IPR039353">
    <property type="entry name" value="TF_Adf1"/>
</dbReference>
<keyword evidence="4" id="KW-1185">Reference proteome</keyword>
<feature type="domain" description="MADF" evidence="2">
    <location>
        <begin position="6"/>
        <end position="110"/>
    </location>
</feature>
<dbReference type="PANTHER" id="PTHR12243:SF69">
    <property type="entry name" value="SI:CH73-59F11.3"/>
    <property type="match status" value="1"/>
</dbReference>
<accession>A0ABM1IGZ8</accession>
<dbReference type="PROSITE" id="PS51031">
    <property type="entry name" value="BESS"/>
    <property type="match status" value="1"/>
</dbReference>
<comment type="subcellular location">
    <subcellularLocation>
        <location evidence="1">Nucleus</location>
    </subcellularLocation>
</comment>
<dbReference type="Pfam" id="PF10545">
    <property type="entry name" value="MADF_DNA_bdg"/>
    <property type="match status" value="1"/>
</dbReference>
<evidence type="ECO:0000313" key="4">
    <source>
        <dbReference type="Proteomes" id="UP000694924"/>
    </source>
</evidence>
<keyword evidence="1" id="KW-0539">Nucleus</keyword>
<dbReference type="Proteomes" id="UP000694924">
    <property type="component" value="Unplaced"/>
</dbReference>
<evidence type="ECO:0000313" key="5">
    <source>
        <dbReference type="RefSeq" id="XP_015179485.1"/>
    </source>
</evidence>
<dbReference type="PANTHER" id="PTHR12243">
    <property type="entry name" value="MADF DOMAIN TRANSCRIPTION FACTOR"/>
    <property type="match status" value="1"/>
</dbReference>
<evidence type="ECO:0000259" key="3">
    <source>
        <dbReference type="PROSITE" id="PS51031"/>
    </source>
</evidence>
<organism evidence="4 5">
    <name type="scientific">Polistes dominula</name>
    <name type="common">European paper wasp</name>
    <name type="synonym">Vespa dominula</name>
    <dbReference type="NCBI Taxonomy" id="743375"/>
    <lineage>
        <taxon>Eukaryota</taxon>
        <taxon>Metazoa</taxon>
        <taxon>Ecdysozoa</taxon>
        <taxon>Arthropoda</taxon>
        <taxon>Hexapoda</taxon>
        <taxon>Insecta</taxon>
        <taxon>Pterygota</taxon>
        <taxon>Neoptera</taxon>
        <taxon>Endopterygota</taxon>
        <taxon>Hymenoptera</taxon>
        <taxon>Apocrita</taxon>
        <taxon>Aculeata</taxon>
        <taxon>Vespoidea</taxon>
        <taxon>Vespidae</taxon>
        <taxon>Polistinae</taxon>
        <taxon>Polistini</taxon>
        <taxon>Polistes</taxon>
    </lineage>
</organism>
<dbReference type="InterPro" id="IPR006578">
    <property type="entry name" value="MADF-dom"/>
</dbReference>
<dbReference type="SMART" id="SM00595">
    <property type="entry name" value="MADF"/>
    <property type="match status" value="1"/>
</dbReference>
<protein>
    <submittedName>
        <fullName evidence="5">Uncharacterized protein LOC107068011 isoform X1</fullName>
    </submittedName>
</protein>
<name>A0ABM1IGZ8_POLDO</name>